<accession>A0ABQ5HW33</accession>
<organism evidence="1 2">
    <name type="scientific">Tanacetum coccineum</name>
    <dbReference type="NCBI Taxonomy" id="301880"/>
    <lineage>
        <taxon>Eukaryota</taxon>
        <taxon>Viridiplantae</taxon>
        <taxon>Streptophyta</taxon>
        <taxon>Embryophyta</taxon>
        <taxon>Tracheophyta</taxon>
        <taxon>Spermatophyta</taxon>
        <taxon>Magnoliopsida</taxon>
        <taxon>eudicotyledons</taxon>
        <taxon>Gunneridae</taxon>
        <taxon>Pentapetalae</taxon>
        <taxon>asterids</taxon>
        <taxon>campanulids</taxon>
        <taxon>Asterales</taxon>
        <taxon>Asteraceae</taxon>
        <taxon>Asteroideae</taxon>
        <taxon>Anthemideae</taxon>
        <taxon>Anthemidinae</taxon>
        <taxon>Tanacetum</taxon>
    </lineage>
</organism>
<comment type="caution">
    <text evidence="1">The sequence shown here is derived from an EMBL/GenBank/DDBJ whole genome shotgun (WGS) entry which is preliminary data.</text>
</comment>
<proteinExistence type="predicted"/>
<reference evidence="1" key="1">
    <citation type="journal article" date="2022" name="Int. J. Mol. Sci.">
        <title>Draft Genome of Tanacetum Coccineum: Genomic Comparison of Closely Related Tanacetum-Family Plants.</title>
        <authorList>
            <person name="Yamashiro T."/>
            <person name="Shiraishi A."/>
            <person name="Nakayama K."/>
            <person name="Satake H."/>
        </authorList>
    </citation>
    <scope>NUCLEOTIDE SEQUENCE</scope>
</reference>
<dbReference type="Proteomes" id="UP001151760">
    <property type="component" value="Unassembled WGS sequence"/>
</dbReference>
<keyword evidence="2" id="KW-1185">Reference proteome</keyword>
<reference evidence="1" key="2">
    <citation type="submission" date="2022-01" db="EMBL/GenBank/DDBJ databases">
        <authorList>
            <person name="Yamashiro T."/>
            <person name="Shiraishi A."/>
            <person name="Satake H."/>
            <person name="Nakayama K."/>
        </authorList>
    </citation>
    <scope>NUCLEOTIDE SEQUENCE</scope>
</reference>
<evidence type="ECO:0000313" key="2">
    <source>
        <dbReference type="Proteomes" id="UP001151760"/>
    </source>
</evidence>
<protein>
    <submittedName>
        <fullName evidence="1">Uncharacterized protein</fullName>
    </submittedName>
</protein>
<sequence>MTPVVSELLVAYADWWLPLADFVGLDTLNEVLILFSQWIVEGSNIRGRQKQKLKDDMTIHWWKTAVVDEVGKQILQRSSHLLMKKISMLNPRRSHSSSGSLDGLLIIGTTHGTSTNGDNIIDMDDGEYNTTENYSWKGHLDDGEGWKKKKQESQMASVVQYIQVLPDDWREQSVACARKKALQTYTKTTKKNHDVGPLLTHMSRVKESTPARIVGLRKGALDWP</sequence>
<dbReference type="EMBL" id="BQNB010020036">
    <property type="protein sequence ID" value="GJT91634.1"/>
    <property type="molecule type" value="Genomic_DNA"/>
</dbReference>
<name>A0ABQ5HW33_9ASTR</name>
<gene>
    <name evidence="1" type="ORF">Tco_1080479</name>
</gene>
<evidence type="ECO:0000313" key="1">
    <source>
        <dbReference type="EMBL" id="GJT91634.1"/>
    </source>
</evidence>